<evidence type="ECO:0000313" key="4">
    <source>
        <dbReference type="Proteomes" id="UP000236379"/>
    </source>
</evidence>
<dbReference type="RefSeq" id="WP_103311963.1">
    <property type="nucleotide sequence ID" value="NZ_PPPD01000001.1"/>
</dbReference>
<keyword evidence="2" id="KW-0732">Signal</keyword>
<evidence type="ECO:0000256" key="1">
    <source>
        <dbReference type="SAM" id="MobiDB-lite"/>
    </source>
</evidence>
<feature type="chain" id="PRO_5014353203" description="Phospholipase" evidence="2">
    <location>
        <begin position="29"/>
        <end position="513"/>
    </location>
</feature>
<evidence type="ECO:0000313" key="3">
    <source>
        <dbReference type="EMBL" id="PNY81520.1"/>
    </source>
</evidence>
<organism evidence="3 4">
    <name type="scientific">Deinococcus koreensis</name>
    <dbReference type="NCBI Taxonomy" id="2054903"/>
    <lineage>
        <taxon>Bacteria</taxon>
        <taxon>Thermotogati</taxon>
        <taxon>Deinococcota</taxon>
        <taxon>Deinococci</taxon>
        <taxon>Deinococcales</taxon>
        <taxon>Deinococcaceae</taxon>
        <taxon>Deinococcus</taxon>
    </lineage>
</organism>
<protein>
    <recommendedName>
        <fullName evidence="5">Phospholipase</fullName>
    </recommendedName>
</protein>
<dbReference type="OrthoDB" id="319873at2"/>
<accession>A0A2K3UYA7</accession>
<evidence type="ECO:0000256" key="2">
    <source>
        <dbReference type="SAM" id="SignalP"/>
    </source>
</evidence>
<feature type="signal peptide" evidence="2">
    <location>
        <begin position="1"/>
        <end position="28"/>
    </location>
</feature>
<feature type="region of interest" description="Disordered" evidence="1">
    <location>
        <begin position="167"/>
        <end position="193"/>
    </location>
</feature>
<dbReference type="Proteomes" id="UP000236379">
    <property type="component" value="Unassembled WGS sequence"/>
</dbReference>
<reference evidence="3 4" key="1">
    <citation type="submission" date="2018-01" db="EMBL/GenBank/DDBJ databases">
        <title>Deinococcus koreensis sp. nov., a radiation-resistant bacterium isolated from river water.</title>
        <authorList>
            <person name="Choi A."/>
        </authorList>
    </citation>
    <scope>NUCLEOTIDE SEQUENCE [LARGE SCALE GENOMIC DNA]</scope>
    <source>
        <strain evidence="3 4">SJW1-2</strain>
    </source>
</reference>
<dbReference type="EMBL" id="PPPD01000001">
    <property type="protein sequence ID" value="PNY81520.1"/>
    <property type="molecule type" value="Genomic_DNA"/>
</dbReference>
<sequence length="513" mass="57118">MPHLRSTTALSRTLTLSLALTFGGGAHAFDTGHHADLTREVMAEAGMNDTAIRAAQVENWLVDYYSTDAFNIPASIRREAAKLHADNLFSRAAVTNYWNRYAANAKAAFQEAARNNNPRQVVALLGMSLHTVQDFYTHANWPETQAPPAGADYATVTWFDATSAQREGVKTGKASTSPDTSQTPHGGYTSGMNHDSYVRPNWDRAYVFAYAGGRQWVNQARLWVAEINPAVWESAKGLSLEGKYLSRLNSDYTAMYRISEWVKDGPEDGHWKGNRSGVRKDFLAYAATWVAFTLDSVFVEDFKNRRWHQLLSGGLRGALDLNVNAPPPSPAPSVARVGLNKRAVFLRTVAVRDLNGADKRLGLGSDADMFARIKVQNQEFIEAMQLDRESIRPAWTTIRFIDADIPTVIVHYELWDEDLPYSGDEHLDVHPDGRFKDLDFFYNMNTHQMGGIGIEGVFDSAARPFTTQGTADDRARLQFFVTTKTLARTVVRPFQPPVGPLPPITPVEPPVVR</sequence>
<evidence type="ECO:0008006" key="5">
    <source>
        <dbReference type="Google" id="ProtNLM"/>
    </source>
</evidence>
<keyword evidence="4" id="KW-1185">Reference proteome</keyword>
<proteinExistence type="predicted"/>
<dbReference type="AlphaFoldDB" id="A0A2K3UYA7"/>
<feature type="compositionally biased region" description="Polar residues" evidence="1">
    <location>
        <begin position="173"/>
        <end position="184"/>
    </location>
</feature>
<gene>
    <name evidence="3" type="ORF">CVO96_09100</name>
</gene>
<comment type="caution">
    <text evidence="3">The sequence shown here is derived from an EMBL/GenBank/DDBJ whole genome shotgun (WGS) entry which is preliminary data.</text>
</comment>
<name>A0A2K3UYA7_9DEIO</name>